<accession>A0A8J3QHL0</accession>
<dbReference type="EMBL" id="BONY01000117">
    <property type="protein sequence ID" value="GIH11043.1"/>
    <property type="molecule type" value="Genomic_DNA"/>
</dbReference>
<reference evidence="2" key="1">
    <citation type="submission" date="2021-01" db="EMBL/GenBank/DDBJ databases">
        <title>Whole genome shotgun sequence of Rhizocola hellebori NBRC 109834.</title>
        <authorList>
            <person name="Komaki H."/>
            <person name="Tamura T."/>
        </authorList>
    </citation>
    <scope>NUCLEOTIDE SEQUENCE</scope>
    <source>
        <strain evidence="2">NBRC 109834</strain>
    </source>
</reference>
<dbReference type="AlphaFoldDB" id="A0A8J3QHL0"/>
<evidence type="ECO:0000313" key="3">
    <source>
        <dbReference type="Proteomes" id="UP000612899"/>
    </source>
</evidence>
<keyword evidence="1" id="KW-0472">Membrane</keyword>
<dbReference type="RefSeq" id="WP_203914764.1">
    <property type="nucleotide sequence ID" value="NZ_BONY01000117.1"/>
</dbReference>
<evidence type="ECO:0000256" key="1">
    <source>
        <dbReference type="SAM" id="Phobius"/>
    </source>
</evidence>
<keyword evidence="3" id="KW-1185">Reference proteome</keyword>
<name>A0A8J3QHL0_9ACTN</name>
<feature type="transmembrane region" description="Helical" evidence="1">
    <location>
        <begin position="47"/>
        <end position="68"/>
    </location>
</feature>
<feature type="transmembrane region" description="Helical" evidence="1">
    <location>
        <begin position="113"/>
        <end position="138"/>
    </location>
</feature>
<keyword evidence="1" id="KW-0812">Transmembrane</keyword>
<protein>
    <submittedName>
        <fullName evidence="2">Uncharacterized protein</fullName>
    </submittedName>
</protein>
<organism evidence="2 3">
    <name type="scientific">Rhizocola hellebori</name>
    <dbReference type="NCBI Taxonomy" id="1392758"/>
    <lineage>
        <taxon>Bacteria</taxon>
        <taxon>Bacillati</taxon>
        <taxon>Actinomycetota</taxon>
        <taxon>Actinomycetes</taxon>
        <taxon>Micromonosporales</taxon>
        <taxon>Micromonosporaceae</taxon>
        <taxon>Rhizocola</taxon>
    </lineage>
</organism>
<feature type="transmembrane region" description="Helical" evidence="1">
    <location>
        <begin position="80"/>
        <end position="101"/>
    </location>
</feature>
<comment type="caution">
    <text evidence="2">The sequence shown here is derived from an EMBL/GenBank/DDBJ whole genome shotgun (WGS) entry which is preliminary data.</text>
</comment>
<dbReference type="Proteomes" id="UP000612899">
    <property type="component" value="Unassembled WGS sequence"/>
</dbReference>
<proteinExistence type="predicted"/>
<keyword evidence="1" id="KW-1133">Transmembrane helix</keyword>
<sequence length="140" mass="15510">MTTLISLALWLAAAGQAMLLVVSFQVPAKLQWRTQLARLDAANRKLYVVSAGYIVFTYLAFAVLTATLHDRFVRGEATAIGLSVFIGLYWLIRVAVVDRIFGNDPWPAGRRFVVARIVLESAFAALAITYLGTAIWHLTR</sequence>
<gene>
    <name evidence="2" type="ORF">Rhe02_91100</name>
</gene>
<evidence type="ECO:0000313" key="2">
    <source>
        <dbReference type="EMBL" id="GIH11043.1"/>
    </source>
</evidence>